<evidence type="ECO:0000256" key="1">
    <source>
        <dbReference type="ARBA" id="ARBA00002791"/>
    </source>
</evidence>
<evidence type="ECO:0000256" key="2">
    <source>
        <dbReference type="ARBA" id="ARBA00004477"/>
    </source>
</evidence>
<keyword evidence="8 9" id="KW-0472">Membrane</keyword>
<evidence type="ECO:0000256" key="7">
    <source>
        <dbReference type="ARBA" id="ARBA00022989"/>
    </source>
</evidence>
<evidence type="ECO:0000256" key="5">
    <source>
        <dbReference type="ARBA" id="ARBA00022729"/>
    </source>
</evidence>
<dbReference type="GO" id="GO:0018279">
    <property type="term" value="P:protein N-linked glycosylation via asparagine"/>
    <property type="evidence" value="ECO:0007669"/>
    <property type="project" value="TreeGrafter"/>
</dbReference>
<sequence length="304" mass="34373">LKSSIDSSNVIRLDFDKYNEFLVQTPRNYSVILMLTAMTKSRGCHHCQSATEEFFILINAFYQSKADKARIFFAVADFDDDPRIFASLNQNIVPVFMHFPPNSKPHKADSYDVSRSGLNAEALGQWIASRTGIHFKIERPPNYSGWFFVAVTACVIGIIIYLRTDSLQSIFNRSTVSYTSMIIIFYMISGQMWNGIRHPPAFQNSADGGLVIFYPASNSQFIWETVIVMAVYALVSWSLVLLIEVTNAPDSNRKRVMAITGIALFAIFVSLSLSLFRKKNHGYPYRQFSFEVALDCADASLNSR</sequence>
<feature type="transmembrane region" description="Helical" evidence="9">
    <location>
        <begin position="170"/>
        <end position="188"/>
    </location>
</feature>
<evidence type="ECO:0000256" key="6">
    <source>
        <dbReference type="ARBA" id="ARBA00022824"/>
    </source>
</evidence>
<organism evidence="10">
    <name type="scientific">Rodentolepis nana</name>
    <name type="common">Dwarf tapeworm</name>
    <name type="synonym">Hymenolepis nana</name>
    <dbReference type="NCBI Taxonomy" id="102285"/>
    <lineage>
        <taxon>Eukaryota</taxon>
        <taxon>Metazoa</taxon>
        <taxon>Spiralia</taxon>
        <taxon>Lophotrochozoa</taxon>
        <taxon>Platyhelminthes</taxon>
        <taxon>Cestoda</taxon>
        <taxon>Eucestoda</taxon>
        <taxon>Cyclophyllidea</taxon>
        <taxon>Hymenolepididae</taxon>
        <taxon>Rodentolepis</taxon>
    </lineage>
</organism>
<accession>A0A0R3TW72</accession>
<dbReference type="Pfam" id="PF04756">
    <property type="entry name" value="OST3_OST6"/>
    <property type="match status" value="1"/>
</dbReference>
<comment type="subcellular location">
    <subcellularLocation>
        <location evidence="2">Endoplasmic reticulum membrane</location>
        <topology evidence="2">Multi-pass membrane protein</topology>
    </subcellularLocation>
</comment>
<evidence type="ECO:0000256" key="4">
    <source>
        <dbReference type="ARBA" id="ARBA00022692"/>
    </source>
</evidence>
<keyword evidence="5" id="KW-0732">Signal</keyword>
<dbReference type="AlphaFoldDB" id="A0A0R3TW72"/>
<evidence type="ECO:0000313" key="10">
    <source>
        <dbReference type="WBParaSite" id="HNAJ_0001209701-mRNA-1"/>
    </source>
</evidence>
<proteinExistence type="inferred from homology"/>
<dbReference type="PANTHER" id="PTHR12692">
    <property type="entry name" value="DOLICHYL-DIPHOSPHOOLIGOSACCHARIDE--PROTEIN GLYCOSYLTRANSFERASE-RELATED"/>
    <property type="match status" value="1"/>
</dbReference>
<dbReference type="GO" id="GO:0008250">
    <property type="term" value="C:oligosaccharyltransferase complex"/>
    <property type="evidence" value="ECO:0007669"/>
    <property type="project" value="TreeGrafter"/>
</dbReference>
<dbReference type="InterPro" id="IPR021149">
    <property type="entry name" value="OligosaccharylTrfase_OST3/OST6"/>
</dbReference>
<reference evidence="10" key="1">
    <citation type="submission" date="2017-02" db="UniProtKB">
        <authorList>
            <consortium name="WormBaseParasite"/>
        </authorList>
    </citation>
    <scope>IDENTIFICATION</scope>
</reference>
<evidence type="ECO:0000256" key="8">
    <source>
        <dbReference type="ARBA" id="ARBA00023136"/>
    </source>
</evidence>
<evidence type="ECO:0000256" key="9">
    <source>
        <dbReference type="SAM" id="Phobius"/>
    </source>
</evidence>
<protein>
    <submittedName>
        <fullName evidence="10">Magnesium transporter protein 1</fullName>
    </submittedName>
</protein>
<feature type="transmembrane region" description="Helical" evidence="9">
    <location>
        <begin position="255"/>
        <end position="276"/>
    </location>
</feature>
<dbReference type="WBParaSite" id="HNAJ_0001209701-mRNA-1">
    <property type="protein sequence ID" value="HNAJ_0001209701-mRNA-1"/>
    <property type="gene ID" value="HNAJ_0001209701"/>
</dbReference>
<dbReference type="SUPFAM" id="SSF52833">
    <property type="entry name" value="Thioredoxin-like"/>
    <property type="match status" value="1"/>
</dbReference>
<dbReference type="Gene3D" id="3.40.30.10">
    <property type="entry name" value="Glutaredoxin"/>
    <property type="match status" value="1"/>
</dbReference>
<keyword evidence="4 9" id="KW-0812">Transmembrane</keyword>
<keyword evidence="7 9" id="KW-1133">Transmembrane helix</keyword>
<feature type="transmembrane region" description="Helical" evidence="9">
    <location>
        <begin position="221"/>
        <end position="243"/>
    </location>
</feature>
<dbReference type="STRING" id="102285.A0A0R3TW72"/>
<dbReference type="InterPro" id="IPR036249">
    <property type="entry name" value="Thioredoxin-like_sf"/>
</dbReference>
<keyword evidence="6" id="KW-0256">Endoplasmic reticulum</keyword>
<dbReference type="PANTHER" id="PTHR12692:SF0">
    <property type="entry name" value="GH11935P"/>
    <property type="match status" value="1"/>
</dbReference>
<feature type="transmembrane region" description="Helical" evidence="9">
    <location>
        <begin position="143"/>
        <end position="164"/>
    </location>
</feature>
<comment type="similarity">
    <text evidence="3">Belongs to the OST3/OST6 family.</text>
</comment>
<comment type="function">
    <text evidence="1">Subunit of the oligosaccharyl transferase (OST) complex that catalyzes the initial transfer of a defined glycan (Glc(3)Man(9)GlcNAc(2) in eukaryotes) from the lipid carrier dolichol-pyrophosphate to an asparagine residue within an Asn-X-Ser/Thr consensus motif in nascent polypeptide chains, the first step in protein N-glycosylation. N-glycosylation occurs cotranslationally and the complex associates with the Sec61 complex at the channel-forming translocon complex that mediates protein translocation across the endoplasmic reticulum (ER). All subunits are required for a maximal enzyme activity.</text>
</comment>
<evidence type="ECO:0000256" key="3">
    <source>
        <dbReference type="ARBA" id="ARBA00009561"/>
    </source>
</evidence>
<name>A0A0R3TW72_RODNA</name>